<proteinExistence type="predicted"/>
<name>A0A3M8DTV4_9BACL</name>
<dbReference type="EMBL" id="RHHQ01000004">
    <property type="protein sequence ID" value="RNB91623.1"/>
    <property type="molecule type" value="Genomic_DNA"/>
</dbReference>
<keyword evidence="2" id="KW-1185">Reference proteome</keyword>
<evidence type="ECO:0000313" key="2">
    <source>
        <dbReference type="Proteomes" id="UP000271031"/>
    </source>
</evidence>
<protein>
    <submittedName>
        <fullName evidence="1">Uncharacterized protein</fullName>
    </submittedName>
</protein>
<reference evidence="1 2" key="1">
    <citation type="submission" date="2018-10" db="EMBL/GenBank/DDBJ databases">
        <title>Phylogenomics of Brevibacillus.</title>
        <authorList>
            <person name="Dunlap C."/>
        </authorList>
    </citation>
    <scope>NUCLEOTIDE SEQUENCE [LARGE SCALE GENOMIC DNA]</scope>
    <source>
        <strain evidence="1 2">JCM 15716</strain>
    </source>
</reference>
<accession>A0A3M8DTV4</accession>
<dbReference type="AlphaFoldDB" id="A0A3M8DTV4"/>
<dbReference type="InterPro" id="IPR012347">
    <property type="entry name" value="Ferritin-like"/>
</dbReference>
<organism evidence="1 2">
    <name type="scientific">Brevibacillus fluminis</name>
    <dbReference type="NCBI Taxonomy" id="511487"/>
    <lineage>
        <taxon>Bacteria</taxon>
        <taxon>Bacillati</taxon>
        <taxon>Bacillota</taxon>
        <taxon>Bacilli</taxon>
        <taxon>Bacillales</taxon>
        <taxon>Paenibacillaceae</taxon>
        <taxon>Brevibacillus</taxon>
    </lineage>
</organism>
<dbReference type="Gene3D" id="1.20.1260.10">
    <property type="match status" value="1"/>
</dbReference>
<comment type="caution">
    <text evidence="1">The sequence shown here is derived from an EMBL/GenBank/DDBJ whole genome shotgun (WGS) entry which is preliminary data.</text>
</comment>
<dbReference type="OrthoDB" id="1934429at2"/>
<gene>
    <name evidence="1" type="ORF">EDM56_02355</name>
</gene>
<sequence length="57" mass="6150">MASATSAAQAVRNDVGLMWTEFQAEQVTFGATLKNVMRKRGWLTIPPAFTPPGVPTT</sequence>
<evidence type="ECO:0000313" key="1">
    <source>
        <dbReference type="EMBL" id="RNB91623.1"/>
    </source>
</evidence>
<dbReference type="Proteomes" id="UP000271031">
    <property type="component" value="Unassembled WGS sequence"/>
</dbReference>